<dbReference type="EMBL" id="AMZN01000116">
    <property type="protein sequence ID" value="ELR68391.1"/>
    <property type="molecule type" value="Genomic_DNA"/>
</dbReference>
<protein>
    <submittedName>
        <fullName evidence="1">Uncharacterized protein</fullName>
    </submittedName>
</protein>
<comment type="caution">
    <text evidence="1">The sequence shown here is derived from an EMBL/GenBank/DDBJ whole genome shotgun (WGS) entry which is preliminary data.</text>
</comment>
<dbReference type="Proteomes" id="UP000011135">
    <property type="component" value="Unassembled WGS sequence"/>
</dbReference>
<evidence type="ECO:0000313" key="1">
    <source>
        <dbReference type="EMBL" id="ELR68391.1"/>
    </source>
</evidence>
<keyword evidence="2" id="KW-1185">Reference proteome</keyword>
<evidence type="ECO:0000313" key="2">
    <source>
        <dbReference type="Proteomes" id="UP000011135"/>
    </source>
</evidence>
<sequence>MSLSASQPDSCQAAIIKMILRKIRVIALLFQVSKTREELFYN</sequence>
<name>L8JHQ4_9BACT</name>
<reference evidence="1 2" key="1">
    <citation type="submission" date="2012-12" db="EMBL/GenBank/DDBJ databases">
        <title>Genome assembly of Fulvivirga imtechensis AK7.</title>
        <authorList>
            <person name="Nupur N."/>
            <person name="Khatri I."/>
            <person name="Kumar R."/>
            <person name="Subramanian S."/>
            <person name="Pinnaka A."/>
        </authorList>
    </citation>
    <scope>NUCLEOTIDE SEQUENCE [LARGE SCALE GENOMIC DNA]</scope>
    <source>
        <strain evidence="1 2">AK7</strain>
    </source>
</reference>
<proteinExistence type="predicted"/>
<gene>
    <name evidence="1" type="ORF">C900_00423</name>
</gene>
<dbReference type="AlphaFoldDB" id="L8JHQ4"/>
<organism evidence="1 2">
    <name type="scientific">Fulvivirga imtechensis AK7</name>
    <dbReference type="NCBI Taxonomy" id="1237149"/>
    <lineage>
        <taxon>Bacteria</taxon>
        <taxon>Pseudomonadati</taxon>
        <taxon>Bacteroidota</taxon>
        <taxon>Cytophagia</taxon>
        <taxon>Cytophagales</taxon>
        <taxon>Fulvivirgaceae</taxon>
        <taxon>Fulvivirga</taxon>
    </lineage>
</organism>
<accession>L8JHQ4</accession>